<dbReference type="EMBL" id="MU004245">
    <property type="protein sequence ID" value="KAF2663586.1"/>
    <property type="molecule type" value="Genomic_DNA"/>
</dbReference>
<keyword evidence="4" id="KW-1185">Reference proteome</keyword>
<dbReference type="Gene3D" id="3.30.710.10">
    <property type="entry name" value="Potassium Channel Kv1.1, Chain A"/>
    <property type="match status" value="1"/>
</dbReference>
<proteinExistence type="predicted"/>
<protein>
    <recommendedName>
        <fullName evidence="2">BTB domain-containing protein</fullName>
    </recommendedName>
</protein>
<organism evidence="3 4">
    <name type="scientific">Microthyrium microscopicum</name>
    <dbReference type="NCBI Taxonomy" id="703497"/>
    <lineage>
        <taxon>Eukaryota</taxon>
        <taxon>Fungi</taxon>
        <taxon>Dikarya</taxon>
        <taxon>Ascomycota</taxon>
        <taxon>Pezizomycotina</taxon>
        <taxon>Dothideomycetes</taxon>
        <taxon>Dothideomycetes incertae sedis</taxon>
        <taxon>Microthyriales</taxon>
        <taxon>Microthyriaceae</taxon>
        <taxon>Microthyrium</taxon>
    </lineage>
</organism>
<dbReference type="AlphaFoldDB" id="A0A6A6TVU2"/>
<dbReference type="OrthoDB" id="6359816at2759"/>
<accession>A0A6A6TVU2</accession>
<feature type="domain" description="BTB" evidence="2">
    <location>
        <begin position="19"/>
        <end position="82"/>
    </location>
</feature>
<reference evidence="3" key="1">
    <citation type="journal article" date="2020" name="Stud. Mycol.">
        <title>101 Dothideomycetes genomes: a test case for predicting lifestyles and emergence of pathogens.</title>
        <authorList>
            <person name="Haridas S."/>
            <person name="Albert R."/>
            <person name="Binder M."/>
            <person name="Bloem J."/>
            <person name="Labutti K."/>
            <person name="Salamov A."/>
            <person name="Andreopoulos B."/>
            <person name="Baker S."/>
            <person name="Barry K."/>
            <person name="Bills G."/>
            <person name="Bluhm B."/>
            <person name="Cannon C."/>
            <person name="Castanera R."/>
            <person name="Culley D."/>
            <person name="Daum C."/>
            <person name="Ezra D."/>
            <person name="Gonzalez J."/>
            <person name="Henrissat B."/>
            <person name="Kuo A."/>
            <person name="Liang C."/>
            <person name="Lipzen A."/>
            <person name="Lutzoni F."/>
            <person name="Magnuson J."/>
            <person name="Mondo S."/>
            <person name="Nolan M."/>
            <person name="Ohm R."/>
            <person name="Pangilinan J."/>
            <person name="Park H.-J."/>
            <person name="Ramirez L."/>
            <person name="Alfaro M."/>
            <person name="Sun H."/>
            <person name="Tritt A."/>
            <person name="Yoshinaga Y."/>
            <person name="Zwiers L.-H."/>
            <person name="Turgeon B."/>
            <person name="Goodwin S."/>
            <person name="Spatafora J."/>
            <person name="Crous P."/>
            <person name="Grigoriev I."/>
        </authorList>
    </citation>
    <scope>NUCLEOTIDE SEQUENCE</scope>
    <source>
        <strain evidence="3">CBS 115976</strain>
    </source>
</reference>
<evidence type="ECO:0000313" key="3">
    <source>
        <dbReference type="EMBL" id="KAF2663586.1"/>
    </source>
</evidence>
<sequence>MDSQTLSSISKRFDDVEFSDLTVACGERTWKIHKVIVCCQSNWFRIFCSYDYPQAPARAPELTFEKENPLLIDFALRWMYGGSALPKIGQLGGYDNHFIAALEQYRIAHFFEADGLVKAILEELVCLFAALLPGWDYPSTANEFDPPQIQKFVDCIKHLCSQFDRGTHSLLFKLLDEECIRLLPVLSVSKCFLRMVCHKDTMDFGSRIFTAMLLSDMPAIPTRANIKAACWNCRWYSFVDLDKIDGDKHLAEYGSIVGSAYYCTQCKVGVEAMAESMRRELLSYKSPTDESHEDGDEDVTVGSESEGCLTPETHDD</sequence>
<dbReference type="InterPro" id="IPR011333">
    <property type="entry name" value="SKP1/BTB/POZ_sf"/>
</dbReference>
<evidence type="ECO:0000259" key="2">
    <source>
        <dbReference type="PROSITE" id="PS50097"/>
    </source>
</evidence>
<name>A0A6A6TVU2_9PEZI</name>
<dbReference type="PROSITE" id="PS50097">
    <property type="entry name" value="BTB"/>
    <property type="match status" value="1"/>
</dbReference>
<dbReference type="SUPFAM" id="SSF54695">
    <property type="entry name" value="POZ domain"/>
    <property type="match status" value="1"/>
</dbReference>
<dbReference type="Pfam" id="PF00651">
    <property type="entry name" value="BTB"/>
    <property type="match status" value="1"/>
</dbReference>
<dbReference type="InterPro" id="IPR000210">
    <property type="entry name" value="BTB/POZ_dom"/>
</dbReference>
<dbReference type="Proteomes" id="UP000799302">
    <property type="component" value="Unassembled WGS sequence"/>
</dbReference>
<gene>
    <name evidence="3" type="ORF">BT63DRAFT_430412</name>
</gene>
<evidence type="ECO:0000313" key="4">
    <source>
        <dbReference type="Proteomes" id="UP000799302"/>
    </source>
</evidence>
<evidence type="ECO:0000256" key="1">
    <source>
        <dbReference type="SAM" id="MobiDB-lite"/>
    </source>
</evidence>
<dbReference type="CDD" id="cd18186">
    <property type="entry name" value="BTB_POZ_ZBTB_KLHL-like"/>
    <property type="match status" value="1"/>
</dbReference>
<feature type="region of interest" description="Disordered" evidence="1">
    <location>
        <begin position="284"/>
        <end position="316"/>
    </location>
</feature>